<dbReference type="AlphaFoldDB" id="A0AAV2I3T5"/>
<reference evidence="2 3" key="1">
    <citation type="submission" date="2024-04" db="EMBL/GenBank/DDBJ databases">
        <authorList>
            <consortium name="Genoscope - CEA"/>
            <person name="William W."/>
        </authorList>
    </citation>
    <scope>NUCLEOTIDE SEQUENCE [LARGE SCALE GENOMIC DNA]</scope>
</reference>
<organism evidence="2 3">
    <name type="scientific">Lymnaea stagnalis</name>
    <name type="common">Great pond snail</name>
    <name type="synonym">Helix stagnalis</name>
    <dbReference type="NCBI Taxonomy" id="6523"/>
    <lineage>
        <taxon>Eukaryota</taxon>
        <taxon>Metazoa</taxon>
        <taxon>Spiralia</taxon>
        <taxon>Lophotrochozoa</taxon>
        <taxon>Mollusca</taxon>
        <taxon>Gastropoda</taxon>
        <taxon>Heterobranchia</taxon>
        <taxon>Euthyneura</taxon>
        <taxon>Panpulmonata</taxon>
        <taxon>Hygrophila</taxon>
        <taxon>Lymnaeoidea</taxon>
        <taxon>Lymnaeidae</taxon>
        <taxon>Lymnaea</taxon>
    </lineage>
</organism>
<evidence type="ECO:0000313" key="3">
    <source>
        <dbReference type="Proteomes" id="UP001497497"/>
    </source>
</evidence>
<evidence type="ECO:0000259" key="1">
    <source>
        <dbReference type="Pfam" id="PF16087"/>
    </source>
</evidence>
<dbReference type="InterPro" id="IPR032135">
    <property type="entry name" value="DUF4817"/>
</dbReference>
<name>A0AAV2I3T5_LYMST</name>
<evidence type="ECO:0000313" key="2">
    <source>
        <dbReference type="EMBL" id="CAL1541347.1"/>
    </source>
</evidence>
<sequence length="119" mass="13367">YSIAKRIVIVQSYVLTGSIKETQEIFAAKFLAAGVPAKCAIQQLMKKWRTTRSVGTPKRIWSRPSAHLRRSPMFLHGWREALPSLHVSCLSTRTFCAPLASAFYTTAEGNRTKCHVCKN</sequence>
<keyword evidence="3" id="KW-1185">Reference proteome</keyword>
<proteinExistence type="predicted"/>
<dbReference type="EMBL" id="CAXITT010000426">
    <property type="protein sequence ID" value="CAL1541347.1"/>
    <property type="molecule type" value="Genomic_DNA"/>
</dbReference>
<gene>
    <name evidence="2" type="ORF">GSLYS_00014953001</name>
</gene>
<feature type="non-terminal residue" evidence="2">
    <location>
        <position position="1"/>
    </location>
</feature>
<protein>
    <recommendedName>
        <fullName evidence="1">DUF4817 domain-containing protein</fullName>
    </recommendedName>
</protein>
<accession>A0AAV2I3T5</accession>
<comment type="caution">
    <text evidence="2">The sequence shown here is derived from an EMBL/GenBank/DDBJ whole genome shotgun (WGS) entry which is preliminary data.</text>
</comment>
<dbReference type="Pfam" id="PF16087">
    <property type="entry name" value="DUF4817"/>
    <property type="match status" value="1"/>
</dbReference>
<feature type="domain" description="DUF4817" evidence="1">
    <location>
        <begin position="2"/>
        <end position="51"/>
    </location>
</feature>
<dbReference type="Proteomes" id="UP001497497">
    <property type="component" value="Unassembled WGS sequence"/>
</dbReference>